<dbReference type="InterPro" id="IPR058922">
    <property type="entry name" value="WHD_DRP"/>
</dbReference>
<sequence>MDAAALKFALDKLSNVLLNMGLEMYNVSDEIGLMQLELEIIEGFLQDAYSKRNRNPAVKRWVNQVRDVAYKIEDAIDIFLAEIGGNLPWNKLEMLVKKPFKVKKLVKEVKAIRKTLNTISKCRTDLGITNTAADSEENDQIPFRPTRPSHFDDSEIVGLDNDKQQIIGRLLDTTNIRRTVLSIVGIGGLGKTTLAQKVYKSAELEGRFNWRIWLSISQNFNVEYLLRKMLYSVQPDLQNKQQAIEDDDLTSNLQKSLAGKCYFIVLDDVWTTDLWENLKISLPEENNGSRILITSRSLDVAMAANGGTEPYKLRYLNKHESLELLFKKAFPVREPEFHRYHTVLNKVAKQLVKKCGGLPLALIVLGSILSRRERTCNAWQRVNETLNWHDKAANRCSEVLLLSYVDLPYYLKSCFLYFASFPEDYKISAKHVMRMWIAEGFVPRYGKGTIEDRAQNYFDELIQRCLLQSAEKSWNGNCKRCLMHDLVREMAIHEAREENFFTVFSKAEDDGCQLAVKKVRRATLQYKPPTNFDIRSTDIRSLLVFGIYKFKNRGFRLLRVLCIERFNFHHYEIFHQGWLEGLTHLRYLGFRYCDVPLQFKFLSFSSLKNLETVDFKRTSFHSSNLVADTFNSLCRPIVGHVFHSLWKLPSLRHAIFGFRMAPPLPSKADHLKNIDTLKWVYLREIPILDCHINLRTIGIRTHGSYDRIQESLQNIKDLLKRTVNLVCLSLHGHPYVPLLSEGIRDLPCHKTIQSLFFSGEWARDLCVLNLRMFPINLTKLALIWSKMEDDPMPVLERLQSLKVLKLLDGAFQGRELTCTEGGFPVLQNLVLKWLNNLSHWNIKEGAMPRLTQLKIVECFQMQVLPDLQNVPTLQDLTLDKSHHERTMAEDNYKIKHIPSVHT</sequence>
<evidence type="ECO:0000256" key="5">
    <source>
        <dbReference type="ARBA" id="ARBA00022821"/>
    </source>
</evidence>
<dbReference type="InterPro" id="IPR036388">
    <property type="entry name" value="WH-like_DNA-bd_sf"/>
</dbReference>
<dbReference type="Gene3D" id="3.40.50.300">
    <property type="entry name" value="P-loop containing nucleotide triphosphate hydrolases"/>
    <property type="match status" value="1"/>
</dbReference>
<dbReference type="GO" id="GO:0043531">
    <property type="term" value="F:ADP binding"/>
    <property type="evidence" value="ECO:0007669"/>
    <property type="project" value="InterPro"/>
</dbReference>
<dbReference type="PANTHER" id="PTHR23155">
    <property type="entry name" value="DISEASE RESISTANCE PROTEIN RP"/>
    <property type="match status" value="1"/>
</dbReference>
<keyword evidence="3" id="KW-0677">Repeat</keyword>
<accession>A0AAD5Z2Z4</accession>
<name>A0AAD5Z2Z4_9POAL</name>
<protein>
    <submittedName>
        <fullName evidence="10">Uncharacterized protein</fullName>
    </submittedName>
</protein>
<feature type="domain" description="Disease resistance protein winged helix" evidence="8">
    <location>
        <begin position="421"/>
        <end position="491"/>
    </location>
</feature>
<keyword evidence="2" id="KW-0433">Leucine-rich repeat</keyword>
<dbReference type="Gene3D" id="1.20.5.4130">
    <property type="match status" value="1"/>
</dbReference>
<evidence type="ECO:0000256" key="3">
    <source>
        <dbReference type="ARBA" id="ARBA00022737"/>
    </source>
</evidence>
<gene>
    <name evidence="10" type="ORF">LUZ61_013935</name>
</gene>
<evidence type="ECO:0000259" key="7">
    <source>
        <dbReference type="Pfam" id="PF18052"/>
    </source>
</evidence>
<feature type="domain" description="NB-ARC" evidence="6">
    <location>
        <begin position="161"/>
        <end position="331"/>
    </location>
</feature>
<dbReference type="AlphaFoldDB" id="A0AAD5Z2Z4"/>
<dbReference type="InterPro" id="IPR055414">
    <property type="entry name" value="LRR_R13L4/SHOC2-like"/>
</dbReference>
<dbReference type="Pfam" id="PF23559">
    <property type="entry name" value="WHD_DRP"/>
    <property type="match status" value="1"/>
</dbReference>
<dbReference type="Gene3D" id="1.10.8.430">
    <property type="entry name" value="Helical domain of apoptotic protease-activating factors"/>
    <property type="match status" value="1"/>
</dbReference>
<dbReference type="InterPro" id="IPR038005">
    <property type="entry name" value="RX-like_CC"/>
</dbReference>
<evidence type="ECO:0000256" key="4">
    <source>
        <dbReference type="ARBA" id="ARBA00022741"/>
    </source>
</evidence>
<evidence type="ECO:0000259" key="8">
    <source>
        <dbReference type="Pfam" id="PF23559"/>
    </source>
</evidence>
<evidence type="ECO:0000256" key="2">
    <source>
        <dbReference type="ARBA" id="ARBA00022614"/>
    </source>
</evidence>
<keyword evidence="4" id="KW-0547">Nucleotide-binding</keyword>
<dbReference type="PRINTS" id="PR00364">
    <property type="entry name" value="DISEASERSIST"/>
</dbReference>
<dbReference type="InterPro" id="IPR044974">
    <property type="entry name" value="Disease_R_plants"/>
</dbReference>
<dbReference type="GO" id="GO:0002758">
    <property type="term" value="P:innate immune response-activating signaling pathway"/>
    <property type="evidence" value="ECO:0007669"/>
    <property type="project" value="UniProtKB-ARBA"/>
</dbReference>
<dbReference type="PANTHER" id="PTHR23155:SF1193">
    <property type="entry name" value="DISEASE RESISTANCE PROTEIN RPP13-RELATED"/>
    <property type="match status" value="1"/>
</dbReference>
<dbReference type="Pfam" id="PF18052">
    <property type="entry name" value="Rx_N"/>
    <property type="match status" value="1"/>
</dbReference>
<organism evidence="10 11">
    <name type="scientific">Rhynchospora tenuis</name>
    <dbReference type="NCBI Taxonomy" id="198213"/>
    <lineage>
        <taxon>Eukaryota</taxon>
        <taxon>Viridiplantae</taxon>
        <taxon>Streptophyta</taxon>
        <taxon>Embryophyta</taxon>
        <taxon>Tracheophyta</taxon>
        <taxon>Spermatophyta</taxon>
        <taxon>Magnoliopsida</taxon>
        <taxon>Liliopsida</taxon>
        <taxon>Poales</taxon>
        <taxon>Cyperaceae</taxon>
        <taxon>Cyperoideae</taxon>
        <taxon>Rhynchosporeae</taxon>
        <taxon>Rhynchospora</taxon>
    </lineage>
</organism>
<dbReference type="InterPro" id="IPR027417">
    <property type="entry name" value="P-loop_NTPase"/>
</dbReference>
<evidence type="ECO:0000256" key="1">
    <source>
        <dbReference type="ARBA" id="ARBA00008894"/>
    </source>
</evidence>
<dbReference type="CDD" id="cd14798">
    <property type="entry name" value="RX-CC_like"/>
    <property type="match status" value="1"/>
</dbReference>
<comment type="caution">
    <text evidence="10">The sequence shown here is derived from an EMBL/GenBank/DDBJ whole genome shotgun (WGS) entry which is preliminary data.</text>
</comment>
<keyword evidence="5" id="KW-0611">Plant defense</keyword>
<dbReference type="InterPro" id="IPR042197">
    <property type="entry name" value="Apaf_helical"/>
</dbReference>
<dbReference type="InterPro" id="IPR041118">
    <property type="entry name" value="Rx_N"/>
</dbReference>
<dbReference type="Pfam" id="PF23598">
    <property type="entry name" value="LRR_14"/>
    <property type="match status" value="1"/>
</dbReference>
<feature type="domain" description="Disease resistance R13L4/SHOC-2-like LRR" evidence="9">
    <location>
        <begin position="540"/>
        <end position="888"/>
    </location>
</feature>
<dbReference type="Pfam" id="PF00931">
    <property type="entry name" value="NB-ARC"/>
    <property type="match status" value="1"/>
</dbReference>
<reference evidence="10 11" key="1">
    <citation type="journal article" date="2022" name="Cell">
        <title>Repeat-based holocentromeres influence genome architecture and karyotype evolution.</title>
        <authorList>
            <person name="Hofstatter P.G."/>
            <person name="Thangavel G."/>
            <person name="Lux T."/>
            <person name="Neumann P."/>
            <person name="Vondrak T."/>
            <person name="Novak P."/>
            <person name="Zhang M."/>
            <person name="Costa L."/>
            <person name="Castellani M."/>
            <person name="Scott A."/>
            <person name="Toegelov H."/>
            <person name="Fuchs J."/>
            <person name="Mata-Sucre Y."/>
            <person name="Dias Y."/>
            <person name="Vanzela A.L.L."/>
            <person name="Huettel B."/>
            <person name="Almeida C.C.S."/>
            <person name="Simkova H."/>
            <person name="Souza G."/>
            <person name="Pedrosa-Harand A."/>
            <person name="Macas J."/>
            <person name="Mayer K.F.X."/>
            <person name="Houben A."/>
            <person name="Marques A."/>
        </authorList>
    </citation>
    <scope>NUCLEOTIDE SEQUENCE [LARGE SCALE GENOMIC DNA]</scope>
    <source>
        <strain evidence="10">RhyTen1mFocal</strain>
    </source>
</reference>
<evidence type="ECO:0000259" key="9">
    <source>
        <dbReference type="Pfam" id="PF23598"/>
    </source>
</evidence>
<keyword evidence="11" id="KW-1185">Reference proteome</keyword>
<dbReference type="InterPro" id="IPR032675">
    <property type="entry name" value="LRR_dom_sf"/>
</dbReference>
<dbReference type="InterPro" id="IPR002182">
    <property type="entry name" value="NB-ARC"/>
</dbReference>
<dbReference type="SUPFAM" id="SSF52540">
    <property type="entry name" value="P-loop containing nucleoside triphosphate hydrolases"/>
    <property type="match status" value="1"/>
</dbReference>
<dbReference type="FunFam" id="3.40.50.300:FF:001091">
    <property type="entry name" value="Probable disease resistance protein At1g61300"/>
    <property type="match status" value="1"/>
</dbReference>
<dbReference type="SUPFAM" id="SSF52058">
    <property type="entry name" value="L domain-like"/>
    <property type="match status" value="1"/>
</dbReference>
<dbReference type="FunFam" id="1.10.10.10:FF:000322">
    <property type="entry name" value="Probable disease resistance protein At1g63360"/>
    <property type="match status" value="1"/>
</dbReference>
<feature type="domain" description="Disease resistance N-terminal" evidence="7">
    <location>
        <begin position="5"/>
        <end position="84"/>
    </location>
</feature>
<comment type="similarity">
    <text evidence="1">Belongs to the disease resistance NB-LRR family.</text>
</comment>
<dbReference type="GO" id="GO:0009626">
    <property type="term" value="P:plant-type hypersensitive response"/>
    <property type="evidence" value="ECO:0007669"/>
    <property type="project" value="UniProtKB-ARBA"/>
</dbReference>
<dbReference type="Gene3D" id="3.80.10.10">
    <property type="entry name" value="Ribonuclease Inhibitor"/>
    <property type="match status" value="1"/>
</dbReference>
<dbReference type="EMBL" id="JAMRDG010000002">
    <property type="protein sequence ID" value="KAJ3684771.1"/>
    <property type="molecule type" value="Genomic_DNA"/>
</dbReference>
<evidence type="ECO:0000259" key="6">
    <source>
        <dbReference type="Pfam" id="PF00931"/>
    </source>
</evidence>
<dbReference type="Proteomes" id="UP001210211">
    <property type="component" value="Unassembled WGS sequence"/>
</dbReference>
<evidence type="ECO:0000313" key="10">
    <source>
        <dbReference type="EMBL" id="KAJ3684771.1"/>
    </source>
</evidence>
<dbReference type="GO" id="GO:0042742">
    <property type="term" value="P:defense response to bacterium"/>
    <property type="evidence" value="ECO:0007669"/>
    <property type="project" value="UniProtKB-ARBA"/>
</dbReference>
<proteinExistence type="inferred from homology"/>
<dbReference type="Gene3D" id="1.10.10.10">
    <property type="entry name" value="Winged helix-like DNA-binding domain superfamily/Winged helix DNA-binding domain"/>
    <property type="match status" value="1"/>
</dbReference>
<evidence type="ECO:0000313" key="11">
    <source>
        <dbReference type="Proteomes" id="UP001210211"/>
    </source>
</evidence>